<dbReference type="CDD" id="cd00371">
    <property type="entry name" value="HMA"/>
    <property type="match status" value="1"/>
</dbReference>
<feature type="signal peptide" evidence="1">
    <location>
        <begin position="1"/>
        <end position="21"/>
    </location>
</feature>
<dbReference type="EMBL" id="VAUV01000010">
    <property type="protein sequence ID" value="TLD70033.1"/>
    <property type="molecule type" value="Genomic_DNA"/>
</dbReference>
<dbReference type="PROSITE" id="PS50846">
    <property type="entry name" value="HMA_2"/>
    <property type="match status" value="1"/>
</dbReference>
<dbReference type="AlphaFoldDB" id="A0A5R8KCL4"/>
<evidence type="ECO:0000259" key="2">
    <source>
        <dbReference type="PROSITE" id="PS50846"/>
    </source>
</evidence>
<dbReference type="InterPro" id="IPR036163">
    <property type="entry name" value="HMA_dom_sf"/>
</dbReference>
<accession>A0A5R8KCL4</accession>
<evidence type="ECO:0000256" key="1">
    <source>
        <dbReference type="SAM" id="SignalP"/>
    </source>
</evidence>
<dbReference type="OrthoDB" id="9813965at2"/>
<dbReference type="Proteomes" id="UP000306196">
    <property type="component" value="Unassembled WGS sequence"/>
</dbReference>
<gene>
    <name evidence="3" type="ORF">FEM03_14995</name>
</gene>
<dbReference type="SUPFAM" id="SSF55008">
    <property type="entry name" value="HMA, heavy metal-associated domain"/>
    <property type="match status" value="1"/>
</dbReference>
<evidence type="ECO:0000313" key="4">
    <source>
        <dbReference type="Proteomes" id="UP000306196"/>
    </source>
</evidence>
<keyword evidence="1" id="KW-0732">Signal</keyword>
<organism evidence="3 4">
    <name type="scientific">Phragmitibacter flavus</name>
    <dbReference type="NCBI Taxonomy" id="2576071"/>
    <lineage>
        <taxon>Bacteria</taxon>
        <taxon>Pseudomonadati</taxon>
        <taxon>Verrucomicrobiota</taxon>
        <taxon>Verrucomicrobiia</taxon>
        <taxon>Verrucomicrobiales</taxon>
        <taxon>Verrucomicrobiaceae</taxon>
        <taxon>Phragmitibacter</taxon>
    </lineage>
</organism>
<keyword evidence="4" id="KW-1185">Reference proteome</keyword>
<dbReference type="GO" id="GO:0046872">
    <property type="term" value="F:metal ion binding"/>
    <property type="evidence" value="ECO:0007669"/>
    <property type="project" value="InterPro"/>
</dbReference>
<reference evidence="3 4" key="1">
    <citation type="submission" date="2019-05" db="EMBL/GenBank/DDBJ databases">
        <title>Verrucobacter flavum gen. nov., sp. nov. a new member of the family Verrucomicrobiaceae.</title>
        <authorList>
            <person name="Szuroczki S."/>
            <person name="Abbaszade G."/>
            <person name="Szabo A."/>
            <person name="Felfoldi T."/>
            <person name="Schumann P."/>
            <person name="Boka K."/>
            <person name="Keki Z."/>
            <person name="Toumi M."/>
            <person name="Toth E."/>
        </authorList>
    </citation>
    <scope>NUCLEOTIDE SEQUENCE [LARGE SCALE GENOMIC DNA]</scope>
    <source>
        <strain evidence="3 4">MG-N-17</strain>
    </source>
</reference>
<dbReference type="RefSeq" id="WP_138087090.1">
    <property type="nucleotide sequence ID" value="NZ_VAUV01000010.1"/>
</dbReference>
<protein>
    <recommendedName>
        <fullName evidence="2">HMA domain-containing protein</fullName>
    </recommendedName>
</protein>
<name>A0A5R8KCL4_9BACT</name>
<dbReference type="InterPro" id="IPR006121">
    <property type="entry name" value="HMA_dom"/>
</dbReference>
<proteinExistence type="predicted"/>
<feature type="chain" id="PRO_5024418231" description="HMA domain-containing protein" evidence="1">
    <location>
        <begin position="22"/>
        <end position="106"/>
    </location>
</feature>
<feature type="domain" description="HMA" evidence="2">
    <location>
        <begin position="27"/>
        <end position="94"/>
    </location>
</feature>
<dbReference type="Pfam" id="PF00403">
    <property type="entry name" value="HMA"/>
    <property type="match status" value="1"/>
</dbReference>
<dbReference type="Gene3D" id="3.30.70.100">
    <property type="match status" value="1"/>
</dbReference>
<sequence length="106" mass="11117">MKSILCTAALLLTLNSLGHSADEGKSIPYTATVTGVVCGSCKAHVTEAFKKLPGVEEVRFAKGEKEGTQVVSFNAASTTLAKEDVVKTLGKDAARYEVLALEKSAD</sequence>
<comment type="caution">
    <text evidence="3">The sequence shown here is derived from an EMBL/GenBank/DDBJ whole genome shotgun (WGS) entry which is preliminary data.</text>
</comment>
<evidence type="ECO:0000313" key="3">
    <source>
        <dbReference type="EMBL" id="TLD70033.1"/>
    </source>
</evidence>